<evidence type="ECO:0000256" key="1">
    <source>
        <dbReference type="ARBA" id="ARBA00001933"/>
    </source>
</evidence>
<evidence type="ECO:0000256" key="4">
    <source>
        <dbReference type="ARBA" id="ARBA00022898"/>
    </source>
</evidence>
<dbReference type="GO" id="GO:0030170">
    <property type="term" value="F:pyridoxal phosphate binding"/>
    <property type="evidence" value="ECO:0007669"/>
    <property type="project" value="InterPro"/>
</dbReference>
<evidence type="ECO:0000313" key="15">
    <source>
        <dbReference type="EMBL" id="ABF14083.1"/>
    </source>
</evidence>
<evidence type="ECO:0000256" key="2">
    <source>
        <dbReference type="ARBA" id="ARBA00009320"/>
    </source>
</evidence>
<organism evidence="15 16">
    <name type="scientific">Baumannia cicadellinicola subsp. Homalodisca coagulata</name>
    <dbReference type="NCBI Taxonomy" id="374463"/>
    <lineage>
        <taxon>Bacteria</taxon>
        <taxon>Pseudomonadati</taxon>
        <taxon>Pseudomonadota</taxon>
        <taxon>Gammaproteobacteria</taxon>
        <taxon>Candidatus Palibaumannia</taxon>
    </lineage>
</organism>
<evidence type="ECO:0000256" key="12">
    <source>
        <dbReference type="NCBIfam" id="TIGR03461"/>
    </source>
</evidence>
<comment type="subunit">
    <text evidence="3">Homodimer.</text>
</comment>
<dbReference type="RefSeq" id="WP_011520606.1">
    <property type="nucleotide sequence ID" value="NC_007984.1"/>
</dbReference>
<dbReference type="PROSITE" id="PS00770">
    <property type="entry name" value="AA_TRANSFER_CLASS_4"/>
    <property type="match status" value="1"/>
</dbReference>
<dbReference type="PANTHER" id="PTHR42743">
    <property type="entry name" value="AMINO-ACID AMINOTRANSFERASE"/>
    <property type="match status" value="1"/>
</dbReference>
<dbReference type="InterPro" id="IPR043132">
    <property type="entry name" value="BCAT-like_C"/>
</dbReference>
<evidence type="ECO:0000256" key="10">
    <source>
        <dbReference type="ARBA" id="ARBA00054027"/>
    </source>
</evidence>
<dbReference type="GO" id="GO:0046656">
    <property type="term" value="P:folic acid biosynthetic process"/>
    <property type="evidence" value="ECO:0007669"/>
    <property type="project" value="UniProtKB-KW"/>
</dbReference>
<dbReference type="KEGG" id="bci:BCI_0432"/>
<dbReference type="EMBL" id="CP000238">
    <property type="protein sequence ID" value="ABF14083.1"/>
    <property type="molecule type" value="Genomic_DNA"/>
</dbReference>
<keyword evidence="16" id="KW-1185">Reference proteome</keyword>
<dbReference type="InterPro" id="IPR036038">
    <property type="entry name" value="Aminotransferase-like"/>
</dbReference>
<reference evidence="15 16" key="1">
    <citation type="journal article" date="2006" name="PLoS Biol.">
        <title>Metabolic complementarity and genomics of the dual bacterial symbiosis of sharpshooters.</title>
        <authorList>
            <person name="Wu D."/>
            <person name="Daugherty S.C."/>
            <person name="Van Aken S.E."/>
            <person name="Pai G.H."/>
            <person name="Watkins K.L."/>
            <person name="Khouri H."/>
            <person name="Tallon L.J."/>
            <person name="Zaborsky J.M."/>
            <person name="Dunbar H.E."/>
            <person name="Tran P.L."/>
            <person name="Moran N.A."/>
            <person name="Eisen J.A."/>
        </authorList>
    </citation>
    <scope>NUCLEOTIDE SEQUENCE [LARGE SCALE GENOMIC DNA]</scope>
    <source>
        <strain evidence="15">Hc</strain>
    </source>
</reference>
<dbReference type="NCBIfam" id="TIGR03461">
    <property type="entry name" value="pabC_Proteo"/>
    <property type="match status" value="1"/>
</dbReference>
<dbReference type="InterPro" id="IPR018300">
    <property type="entry name" value="Aminotrans_IV_CS"/>
</dbReference>
<dbReference type="InterPro" id="IPR001544">
    <property type="entry name" value="Aminotrans_IV"/>
</dbReference>
<keyword evidence="4 14" id="KW-0663">Pyridoxal phosphate</keyword>
<evidence type="ECO:0000256" key="3">
    <source>
        <dbReference type="ARBA" id="ARBA00011738"/>
    </source>
</evidence>
<dbReference type="InterPro" id="IPR017824">
    <property type="entry name" value="Aminodeoxychorismate_lyase_IV"/>
</dbReference>
<dbReference type="GO" id="GO:0008153">
    <property type="term" value="P:4-aminobenzoate biosynthetic process"/>
    <property type="evidence" value="ECO:0007669"/>
    <property type="project" value="UniProtKB-UniRule"/>
</dbReference>
<dbReference type="AlphaFoldDB" id="Q1LT41"/>
<dbReference type="Gene3D" id="3.20.10.10">
    <property type="entry name" value="D-amino Acid Aminotransferase, subunit A, domain 2"/>
    <property type="match status" value="1"/>
</dbReference>
<comment type="function">
    <text evidence="10">Involved in the biosynthesis of p-aminobenzoate (PABA), a precursor of tetrahydrofolate. Converts 4-amino-4-deoxychorismate into 4-aminobenzoate (PABA) and pyruvate.</text>
</comment>
<evidence type="ECO:0000256" key="11">
    <source>
        <dbReference type="ARBA" id="ARBA00069174"/>
    </source>
</evidence>
<proteinExistence type="inferred from homology"/>
<dbReference type="Gene3D" id="3.30.470.10">
    <property type="match status" value="1"/>
</dbReference>
<dbReference type="Pfam" id="PF01063">
    <property type="entry name" value="Aminotran_4"/>
    <property type="match status" value="1"/>
</dbReference>
<evidence type="ECO:0000256" key="7">
    <source>
        <dbReference type="ARBA" id="ARBA00035633"/>
    </source>
</evidence>
<dbReference type="CDD" id="cd01559">
    <property type="entry name" value="ADCL_like"/>
    <property type="match status" value="1"/>
</dbReference>
<comment type="similarity">
    <text evidence="2 13">Belongs to the class-IV pyridoxal-phosphate-dependent aminotransferase family.</text>
</comment>
<dbReference type="GO" id="GO:0008696">
    <property type="term" value="F:4-amino-4-deoxychorismate lyase activity"/>
    <property type="evidence" value="ECO:0007669"/>
    <property type="project" value="UniProtKB-UniRule"/>
</dbReference>
<dbReference type="InterPro" id="IPR043131">
    <property type="entry name" value="BCAT-like_N"/>
</dbReference>
<sequence length="267" mass="30077">MFWINGKLIPQLKMLNRACQFGDGFFTTARLLAGQISFLALHLERMQLAAKRLLFTQLDIEAIRKNMLIAAATGGDGFIKVIISRGISNRGYSFNSCSDPVCIIERGSRPNYYDIWHRNGLRLTINPVRLSRNPLLAGIKHLNRLEQVLIKAYLEREEGDEAIVLDTDENIVECCSANIFWRYGKKVFTPALNYAGVAGIMRQQILALLPQFGYSCEEVITGISTLEQADEIIITNALLPIAPVNSIGSYNYDNRTLFNFLCPYCQC</sequence>
<comment type="catalytic activity">
    <reaction evidence="9">
        <text>4-amino-4-deoxychorismate = 4-aminobenzoate + pyruvate + H(+)</text>
        <dbReference type="Rhea" id="RHEA:16201"/>
        <dbReference type="ChEBI" id="CHEBI:15361"/>
        <dbReference type="ChEBI" id="CHEBI:15378"/>
        <dbReference type="ChEBI" id="CHEBI:17836"/>
        <dbReference type="ChEBI" id="CHEBI:58406"/>
        <dbReference type="EC" id="4.1.3.38"/>
    </reaction>
</comment>
<comment type="cofactor">
    <cofactor evidence="1 14">
        <name>pyridoxal 5'-phosphate</name>
        <dbReference type="ChEBI" id="CHEBI:597326"/>
    </cofactor>
</comment>
<dbReference type="EC" id="4.1.3.38" evidence="8 12"/>
<evidence type="ECO:0000256" key="14">
    <source>
        <dbReference type="RuleBase" id="RU004516"/>
    </source>
</evidence>
<evidence type="ECO:0000256" key="9">
    <source>
        <dbReference type="ARBA" id="ARBA00049529"/>
    </source>
</evidence>
<accession>Q1LT41</accession>
<keyword evidence="5" id="KW-0289">Folate biosynthesis</keyword>
<keyword evidence="6 15" id="KW-0456">Lyase</keyword>
<dbReference type="HOGENOM" id="CLU_020844_2_1_6"/>
<gene>
    <name evidence="15" type="primary">pabC</name>
    <name evidence="15" type="ordered locus">BCI_0432</name>
</gene>
<dbReference type="Proteomes" id="UP000002427">
    <property type="component" value="Chromosome"/>
</dbReference>
<dbReference type="SUPFAM" id="SSF56752">
    <property type="entry name" value="D-aminoacid aminotransferase-like PLP-dependent enzymes"/>
    <property type="match status" value="1"/>
</dbReference>
<dbReference type="STRING" id="374463.BCI_0432"/>
<dbReference type="NCBIfam" id="NF004761">
    <property type="entry name" value="PRK06092.1"/>
    <property type="match status" value="1"/>
</dbReference>
<dbReference type="PANTHER" id="PTHR42743:SF2">
    <property type="entry name" value="AMINODEOXYCHORISMATE LYASE"/>
    <property type="match status" value="1"/>
</dbReference>
<dbReference type="OrthoDB" id="9805628at2"/>
<evidence type="ECO:0000313" key="16">
    <source>
        <dbReference type="Proteomes" id="UP000002427"/>
    </source>
</evidence>
<evidence type="ECO:0000256" key="6">
    <source>
        <dbReference type="ARBA" id="ARBA00023239"/>
    </source>
</evidence>
<dbReference type="FunFam" id="3.20.10.10:FF:000002">
    <property type="entry name" value="D-alanine aminotransferase"/>
    <property type="match status" value="1"/>
</dbReference>
<name>Q1LT41_BAUCH</name>
<comment type="pathway">
    <text evidence="7">Cofactor biosynthesis; tetrahydrofolate biosynthesis; 4-aminobenzoate from chorismate: step 2/2.</text>
</comment>
<evidence type="ECO:0000256" key="8">
    <source>
        <dbReference type="ARBA" id="ARBA00035676"/>
    </source>
</evidence>
<evidence type="ECO:0000256" key="13">
    <source>
        <dbReference type="RuleBase" id="RU004106"/>
    </source>
</evidence>
<protein>
    <recommendedName>
        <fullName evidence="11 12">Aminodeoxychorismate lyase</fullName>
        <ecNumber evidence="8 12">4.1.3.38</ecNumber>
    </recommendedName>
</protein>
<dbReference type="GO" id="GO:0005829">
    <property type="term" value="C:cytosol"/>
    <property type="evidence" value="ECO:0007669"/>
    <property type="project" value="TreeGrafter"/>
</dbReference>
<dbReference type="InterPro" id="IPR050571">
    <property type="entry name" value="Class-IV_PLP-Dep_Aminotrnsfr"/>
</dbReference>
<evidence type="ECO:0000256" key="5">
    <source>
        <dbReference type="ARBA" id="ARBA00022909"/>
    </source>
</evidence>